<dbReference type="EMBL" id="VDFG01000080">
    <property type="protein sequence ID" value="MBA4464589.1"/>
    <property type="molecule type" value="Genomic_DNA"/>
</dbReference>
<evidence type="ECO:0000313" key="1">
    <source>
        <dbReference type="EMBL" id="MBA4464589.1"/>
    </source>
</evidence>
<proteinExistence type="predicted"/>
<dbReference type="Proteomes" id="UP000538075">
    <property type="component" value="Unassembled WGS sequence"/>
</dbReference>
<reference evidence="1 2" key="1">
    <citation type="journal article" date="2020" name="J. Appl. Phycol.">
        <title>Morphological changes and genome evolution in Raphidiopsis raciborskii CS-506 after 23 years in culture.</title>
        <authorList>
            <person name="Willis A."/>
            <person name="Bent S.J."/>
            <person name="Jameson I.D."/>
        </authorList>
    </citation>
    <scope>NUCLEOTIDE SEQUENCE [LARGE SCALE GENOMIC DNA]</scope>
    <source>
        <strain evidence="1 2">CS-506_A</strain>
    </source>
</reference>
<protein>
    <submittedName>
        <fullName evidence="1">Uncharacterized protein</fullName>
    </submittedName>
</protein>
<organism evidence="1 2">
    <name type="scientific">Cylindrospermopsis raciborskii CS-506_A</name>
    <dbReference type="NCBI Taxonomy" id="2585140"/>
    <lineage>
        <taxon>Bacteria</taxon>
        <taxon>Bacillati</taxon>
        <taxon>Cyanobacteriota</taxon>
        <taxon>Cyanophyceae</taxon>
        <taxon>Nostocales</taxon>
        <taxon>Aphanizomenonaceae</taxon>
        <taxon>Cylindrospermopsis</taxon>
    </lineage>
</organism>
<accession>A0A838WR22</accession>
<comment type="caution">
    <text evidence="1">The sequence shown here is derived from an EMBL/GenBank/DDBJ whole genome shotgun (WGS) entry which is preliminary data.</text>
</comment>
<evidence type="ECO:0000313" key="2">
    <source>
        <dbReference type="Proteomes" id="UP000538075"/>
    </source>
</evidence>
<gene>
    <name evidence="1" type="ORF">FHK98_01370</name>
</gene>
<name>A0A838WR22_9CYAN</name>
<dbReference type="AlphaFoldDB" id="A0A838WR22"/>
<sequence length="63" mass="6877">MYFKVADGTAVLRALMHADGTAVLRALMHADGNIQYANYQSKADLTAFMTANNVSPSIWSGWI</sequence>